<reference evidence="11 12" key="1">
    <citation type="submission" date="2015-04" db="EMBL/GenBank/DDBJ databases">
        <title>Genome sequence of Ceratocystis platani, a major pathogen of plane trees.</title>
        <authorList>
            <person name="Belbahri L."/>
        </authorList>
    </citation>
    <scope>NUCLEOTIDE SEQUENCE [LARGE SCALE GENOMIC DNA]</scope>
    <source>
        <strain evidence="11 12">CFO</strain>
    </source>
</reference>
<organism evidence="11 12">
    <name type="scientific">Ceratocystis fimbriata f. sp. platani</name>
    <dbReference type="NCBI Taxonomy" id="88771"/>
    <lineage>
        <taxon>Eukaryota</taxon>
        <taxon>Fungi</taxon>
        <taxon>Dikarya</taxon>
        <taxon>Ascomycota</taxon>
        <taxon>Pezizomycotina</taxon>
        <taxon>Sordariomycetes</taxon>
        <taxon>Hypocreomycetidae</taxon>
        <taxon>Microascales</taxon>
        <taxon>Ceratocystidaceae</taxon>
        <taxon>Ceratocystis</taxon>
    </lineage>
</organism>
<feature type="compositionally biased region" description="Low complexity" evidence="8">
    <location>
        <begin position="172"/>
        <end position="207"/>
    </location>
</feature>
<evidence type="ECO:0000256" key="3">
    <source>
        <dbReference type="ARBA" id="ARBA00022622"/>
    </source>
</evidence>
<evidence type="ECO:0000256" key="1">
    <source>
        <dbReference type="ARBA" id="ARBA00004609"/>
    </source>
</evidence>
<evidence type="ECO:0000256" key="4">
    <source>
        <dbReference type="ARBA" id="ARBA00022729"/>
    </source>
</evidence>
<dbReference type="PANTHER" id="PTHR34992:SF1">
    <property type="entry name" value="COPPER ACQUISITION FACTOR BIM1-LIKE DOMAIN-CONTAINING PROTEIN"/>
    <property type="match status" value="1"/>
</dbReference>
<dbReference type="OrthoDB" id="2146436at2759"/>
<evidence type="ECO:0000256" key="5">
    <source>
        <dbReference type="ARBA" id="ARBA00023136"/>
    </source>
</evidence>
<feature type="signal peptide" evidence="9">
    <location>
        <begin position="1"/>
        <end position="16"/>
    </location>
</feature>
<keyword evidence="3" id="KW-0336">GPI-anchor</keyword>
<gene>
    <name evidence="11" type="ORF">CFO_g5109</name>
</gene>
<evidence type="ECO:0000256" key="2">
    <source>
        <dbReference type="ARBA" id="ARBA00022475"/>
    </source>
</evidence>
<keyword evidence="7" id="KW-0449">Lipoprotein</keyword>
<keyword evidence="6" id="KW-0325">Glycoprotein</keyword>
<keyword evidence="2" id="KW-1003">Cell membrane</keyword>
<keyword evidence="5" id="KW-0472">Membrane</keyword>
<evidence type="ECO:0000256" key="7">
    <source>
        <dbReference type="ARBA" id="ARBA00023288"/>
    </source>
</evidence>
<dbReference type="EMBL" id="LBBL01000381">
    <property type="protein sequence ID" value="KKF92540.1"/>
    <property type="molecule type" value="Genomic_DNA"/>
</dbReference>
<dbReference type="AlphaFoldDB" id="A0A0F8AZW8"/>
<accession>A0A0F8AZW8</accession>
<feature type="domain" description="Copper acquisition factor BIM1-like" evidence="10">
    <location>
        <begin position="16"/>
        <end position="155"/>
    </location>
</feature>
<evidence type="ECO:0000256" key="6">
    <source>
        <dbReference type="ARBA" id="ARBA00023180"/>
    </source>
</evidence>
<evidence type="ECO:0000256" key="8">
    <source>
        <dbReference type="SAM" id="MobiDB-lite"/>
    </source>
</evidence>
<dbReference type="CDD" id="cd21176">
    <property type="entry name" value="LPMO_auxiliary-like"/>
    <property type="match status" value="1"/>
</dbReference>
<keyword evidence="12" id="KW-1185">Reference proteome</keyword>
<dbReference type="Proteomes" id="UP000034841">
    <property type="component" value="Unassembled WGS sequence"/>
</dbReference>
<dbReference type="GO" id="GO:0098552">
    <property type="term" value="C:side of membrane"/>
    <property type="evidence" value="ECO:0007669"/>
    <property type="project" value="UniProtKB-KW"/>
</dbReference>
<evidence type="ECO:0000256" key="9">
    <source>
        <dbReference type="SAM" id="SignalP"/>
    </source>
</evidence>
<dbReference type="Pfam" id="PF20238">
    <property type="entry name" value="BIM1-like_dom"/>
    <property type="match status" value="1"/>
</dbReference>
<name>A0A0F8AZW8_CERFI</name>
<evidence type="ECO:0000313" key="12">
    <source>
        <dbReference type="Proteomes" id="UP000034841"/>
    </source>
</evidence>
<evidence type="ECO:0000313" key="11">
    <source>
        <dbReference type="EMBL" id="KKF92540.1"/>
    </source>
</evidence>
<feature type="region of interest" description="Disordered" evidence="8">
    <location>
        <begin position="171"/>
        <end position="207"/>
    </location>
</feature>
<comment type="caution">
    <text evidence="11">The sequence shown here is derived from an EMBL/GenBank/DDBJ whole genome shotgun (WGS) entry which is preliminary data.</text>
</comment>
<dbReference type="PANTHER" id="PTHR34992">
    <property type="entry name" value="HYPHAL ANASTAMOSIS-7 PROTEIN"/>
    <property type="match status" value="1"/>
</dbReference>
<protein>
    <recommendedName>
        <fullName evidence="10">Copper acquisition factor BIM1-like domain-containing protein</fullName>
    </recommendedName>
</protein>
<dbReference type="InterPro" id="IPR046936">
    <property type="entry name" value="BIM1-like"/>
</dbReference>
<proteinExistence type="predicted"/>
<feature type="chain" id="PRO_5002527153" description="Copper acquisition factor BIM1-like domain-containing protein" evidence="9">
    <location>
        <begin position="17"/>
        <end position="235"/>
    </location>
</feature>
<keyword evidence="4 9" id="KW-0732">Signal</keyword>
<sequence>MKSFFALFALSSLALAHFDLEYPDSVDGNDNAMDQAPCGGATISFTDDADDVTDFFVGGDAIALTPTHPRQNWLFRATLDKTASGNWTQIYPIFEQSELGTICMPRVTVPDEWAGQQGVISVAASASDGLLFSCALVRFVSGTSTRTPEDCRNTTTSLSFSNDSTLSALVDNNASSSNSSSGASSTGSSSSSSNSNSGSTSTSSPSSDGVSLLGQSFGMMISASVGALLVAVTLV</sequence>
<dbReference type="GO" id="GO:0005886">
    <property type="term" value="C:plasma membrane"/>
    <property type="evidence" value="ECO:0007669"/>
    <property type="project" value="UniProtKB-SubCell"/>
</dbReference>
<comment type="subcellular location">
    <subcellularLocation>
        <location evidence="1">Cell membrane</location>
        <topology evidence="1">Lipid-anchor</topology>
        <topology evidence="1">GPI-anchor</topology>
    </subcellularLocation>
</comment>
<evidence type="ECO:0000259" key="10">
    <source>
        <dbReference type="Pfam" id="PF20238"/>
    </source>
</evidence>
<dbReference type="InterPro" id="IPR046530">
    <property type="entry name" value="BIM1-like_dom"/>
</dbReference>